<evidence type="ECO:0000256" key="1">
    <source>
        <dbReference type="SAM" id="MobiDB-lite"/>
    </source>
</evidence>
<feature type="compositionally biased region" description="Polar residues" evidence="1">
    <location>
        <begin position="101"/>
        <end position="117"/>
    </location>
</feature>
<reference evidence="2 3" key="1">
    <citation type="submission" date="2017-01" db="EMBL/GenBank/DDBJ databases">
        <authorList>
            <person name="Mah S.A."/>
            <person name="Swanson W.J."/>
            <person name="Moy G.W."/>
            <person name="Vacquier V.D."/>
        </authorList>
    </citation>
    <scope>NUCLEOTIDE SEQUENCE [LARGE SCALE GENOMIC DNA]</scope>
    <source>
        <strain evidence="2 3">ASpG1</strain>
    </source>
</reference>
<evidence type="ECO:0000313" key="3">
    <source>
        <dbReference type="Proteomes" id="UP000186400"/>
    </source>
</evidence>
<name>A0A1N6PR56_9SPIO</name>
<sequence>MTLQTANETWDEATPELVREVFEQTMAGKNTLIMLYDDTHFVQTSLIEQGFFLEYGDDTGMYAAVDQRLPRDRAEGIFLSFLENTDNQWKQMTSYTRIGDSQFQTGTSEPDYSQSGPTGAHAGQATSPASGARQDLFGNTYRGGRGRRGYRSPQATFRRGVEREISYGVSRMVMRLIRSILRSGRR</sequence>
<dbReference type="AlphaFoldDB" id="A0A1N6PR56"/>
<protein>
    <submittedName>
        <fullName evidence="2">Uncharacterized protein</fullName>
    </submittedName>
</protein>
<evidence type="ECO:0000313" key="2">
    <source>
        <dbReference type="EMBL" id="SIQ06801.1"/>
    </source>
</evidence>
<gene>
    <name evidence="2" type="ORF">SAMN05920897_10398</name>
</gene>
<proteinExistence type="predicted"/>
<feature type="region of interest" description="Disordered" evidence="1">
    <location>
        <begin position="101"/>
        <end position="155"/>
    </location>
</feature>
<organism evidence="2 3">
    <name type="scientific">Alkalispirochaeta americana</name>
    <dbReference type="NCBI Taxonomy" id="159291"/>
    <lineage>
        <taxon>Bacteria</taxon>
        <taxon>Pseudomonadati</taxon>
        <taxon>Spirochaetota</taxon>
        <taxon>Spirochaetia</taxon>
        <taxon>Spirochaetales</taxon>
        <taxon>Spirochaetaceae</taxon>
        <taxon>Alkalispirochaeta</taxon>
    </lineage>
</organism>
<dbReference type="EMBL" id="FTMS01000003">
    <property type="protein sequence ID" value="SIQ06801.1"/>
    <property type="molecule type" value="Genomic_DNA"/>
</dbReference>
<dbReference type="Proteomes" id="UP000186400">
    <property type="component" value="Unassembled WGS sequence"/>
</dbReference>
<accession>A0A1N6PR56</accession>
<dbReference type="RefSeq" id="WP_143559108.1">
    <property type="nucleotide sequence ID" value="NZ_FTMS01000003.1"/>
</dbReference>
<dbReference type="STRING" id="159291.SAMN05920897_10398"/>
<dbReference type="OrthoDB" id="371307at2"/>
<keyword evidence="3" id="KW-1185">Reference proteome</keyword>